<protein>
    <submittedName>
        <fullName evidence="2">Uncharacterized protein</fullName>
    </submittedName>
</protein>
<evidence type="ECO:0000313" key="2">
    <source>
        <dbReference type="EMBL" id="CAE0369270.1"/>
    </source>
</evidence>
<dbReference type="EMBL" id="HBIJ01015003">
    <property type="protein sequence ID" value="CAE0369269.1"/>
    <property type="molecule type" value="Transcribed_RNA"/>
</dbReference>
<dbReference type="AlphaFoldDB" id="A0A6S8DJM4"/>
<reference evidence="2" key="1">
    <citation type="submission" date="2021-01" db="EMBL/GenBank/DDBJ databases">
        <authorList>
            <person name="Corre E."/>
            <person name="Pelletier E."/>
            <person name="Niang G."/>
            <person name="Scheremetjew M."/>
            <person name="Finn R."/>
            <person name="Kale V."/>
            <person name="Holt S."/>
            <person name="Cochrane G."/>
            <person name="Meng A."/>
            <person name="Brown T."/>
            <person name="Cohen L."/>
        </authorList>
    </citation>
    <scope>NUCLEOTIDE SEQUENCE</scope>
    <source>
        <strain evidence="2">CCMP1510</strain>
    </source>
</reference>
<evidence type="ECO:0000313" key="1">
    <source>
        <dbReference type="EMBL" id="CAE0369269.1"/>
    </source>
</evidence>
<dbReference type="EMBL" id="HBIJ01015004">
    <property type="protein sequence ID" value="CAE0369270.1"/>
    <property type="molecule type" value="Transcribed_RNA"/>
</dbReference>
<gene>
    <name evidence="1" type="ORF">ALAG00032_LOCUS10032</name>
    <name evidence="2" type="ORF">ALAG00032_LOCUS10033</name>
</gene>
<name>A0A6S8DJM4_9STRA</name>
<sequence>MMSCSLTKESGEEEVYLNFGEIDELQHVDVSFDVAIYLQQGLSGDPKCGIELSLQVELFLVDDEQDEEKRLAPDGAFEIFDDLKIRKDTGRCEIKVKVKKCDSMVMENKQLVLRARSGSDVQEAWSNPFKVFRHRLVVEATDWNEIWYKDVGGKENILSVPVALVDASNQIITNRKVKLAISCVYDGTMLPVPDQSLLKIFMSDTENNDHKKLIVLHGGRALIRFRIEEVSKNHQNKAFRLKIAPDTRNSPADFDVSTTFTKAISVRSKINRKRQRGEDDFVSTTTPALNILSTAAINNTISCQAAIQTITQLQQIASSKNKNTLDSQKALTDLTAWTLFTLRGLATIEWKHLGNEPRFDGSPDPNRPYYIMTNPNDQIAEILSQFNTLVAPHCRDTTTTTTTTTTKSTTKRKKLDTIVTQPCLEARKSLKDLMAVTGTNHLADLSAPARRFSEFSDDVADIPSDTKVPPRMPSRQYQISNNYLIPPTIPKSTKHDLNEHLASDFNERAVRLVLAKRFIPPSNPTNSSLGFPAFDANSRLIGFYREETNQSSTQIVFLPANHQTAALKPHDWYVVSFSLFNSFLYLGFMPLTPTNMKFKQNPTVSLMFLILIILPVSKRKLPSIIGQKNPFLIALALRSILMMRIT</sequence>
<proteinExistence type="predicted"/>
<organism evidence="2">
    <name type="scientific">Aureoumbra lagunensis</name>
    <dbReference type="NCBI Taxonomy" id="44058"/>
    <lineage>
        <taxon>Eukaryota</taxon>
        <taxon>Sar</taxon>
        <taxon>Stramenopiles</taxon>
        <taxon>Ochrophyta</taxon>
        <taxon>Pelagophyceae</taxon>
        <taxon>Pelagomonadales</taxon>
        <taxon>Aureoumbra</taxon>
    </lineage>
</organism>
<accession>A0A6S8DJM4</accession>